<sequence length="202" mass="23029">MASKIIRRPLVAASRTTSTSSTTLAVRGHKTTARTKRSLALPPHKSFAPSGESMDTIIYNPPSSAASVFHTPFKFLPKSDPRRQNNMQELFRTGPRLTEADLPPRLEVAVRGKTPSYHLTREDAREIQELRRTDPETWTIPKLAAKFNCSKVFVTICTQAPREYKDKLAKKLDVVKSRWGPRRTQAREDRVKRKEMLFRGDL</sequence>
<feature type="compositionally biased region" description="Basic residues" evidence="1">
    <location>
        <begin position="28"/>
        <end position="37"/>
    </location>
</feature>
<keyword evidence="3" id="KW-1185">Reference proteome</keyword>
<dbReference type="Proteomes" id="UP000034841">
    <property type="component" value="Unassembled WGS sequence"/>
</dbReference>
<evidence type="ECO:0000313" key="3">
    <source>
        <dbReference type="Proteomes" id="UP000034841"/>
    </source>
</evidence>
<reference evidence="2 3" key="1">
    <citation type="submission" date="2015-04" db="EMBL/GenBank/DDBJ databases">
        <title>Genome sequence of Ceratocystis platani, a major pathogen of plane trees.</title>
        <authorList>
            <person name="Belbahri L."/>
        </authorList>
    </citation>
    <scope>NUCLEOTIDE SEQUENCE [LARGE SCALE GENOMIC DNA]</scope>
    <source>
        <strain evidence="2 3">CFO</strain>
    </source>
</reference>
<evidence type="ECO:0000256" key="1">
    <source>
        <dbReference type="SAM" id="MobiDB-lite"/>
    </source>
</evidence>
<dbReference type="OrthoDB" id="6021263at2759"/>
<gene>
    <name evidence="2" type="primary">MRPL20</name>
    <name evidence="2" type="ORF">CFO_g454</name>
</gene>
<dbReference type="GO" id="GO:0003735">
    <property type="term" value="F:structural constituent of ribosome"/>
    <property type="evidence" value="ECO:0007669"/>
    <property type="project" value="TreeGrafter"/>
</dbReference>
<dbReference type="PANTHER" id="PTHR28266:SF1">
    <property type="entry name" value="LARGE RIBOSOMAL SUBUNIT PROTEIN ML58"/>
    <property type="match status" value="1"/>
</dbReference>
<feature type="region of interest" description="Disordered" evidence="1">
    <location>
        <begin position="28"/>
        <end position="47"/>
    </location>
</feature>
<dbReference type="InterPro" id="IPR024388">
    <property type="entry name" value="Ribosomal_mL58"/>
</dbReference>
<organism evidence="2 3">
    <name type="scientific">Ceratocystis fimbriata f. sp. platani</name>
    <dbReference type="NCBI Taxonomy" id="88771"/>
    <lineage>
        <taxon>Eukaryota</taxon>
        <taxon>Fungi</taxon>
        <taxon>Dikarya</taxon>
        <taxon>Ascomycota</taxon>
        <taxon>Pezizomycotina</taxon>
        <taxon>Sordariomycetes</taxon>
        <taxon>Hypocreomycetidae</taxon>
        <taxon>Microascales</taxon>
        <taxon>Ceratocystidaceae</taxon>
        <taxon>Ceratocystis</taxon>
    </lineage>
</organism>
<accession>A0A0F8B8A9</accession>
<feature type="region of interest" description="Disordered" evidence="1">
    <location>
        <begin position="1"/>
        <end position="21"/>
    </location>
</feature>
<proteinExistence type="predicted"/>
<evidence type="ECO:0000313" key="2">
    <source>
        <dbReference type="EMBL" id="KKF97200.1"/>
    </source>
</evidence>
<dbReference type="GO" id="GO:0005762">
    <property type="term" value="C:mitochondrial large ribosomal subunit"/>
    <property type="evidence" value="ECO:0007669"/>
    <property type="project" value="TreeGrafter"/>
</dbReference>
<dbReference type="AlphaFoldDB" id="A0A0F8B8A9"/>
<protein>
    <submittedName>
        <fullName evidence="2">54S ribosomal protein L20 mitochondrial</fullName>
    </submittedName>
</protein>
<keyword evidence="2" id="KW-0687">Ribonucleoprotein</keyword>
<name>A0A0F8B8A9_CERFI</name>
<comment type="caution">
    <text evidence="2">The sequence shown here is derived from an EMBL/GenBank/DDBJ whole genome shotgun (WGS) entry which is preliminary data.</text>
</comment>
<keyword evidence="2" id="KW-0689">Ribosomal protein</keyword>
<dbReference type="PANTHER" id="PTHR28266">
    <property type="entry name" value="54S RIBOSOMAL PROTEIN L20, MITOCHONDRIAL"/>
    <property type="match status" value="1"/>
</dbReference>
<dbReference type="Pfam" id="PF12824">
    <property type="entry name" value="MRP-L20"/>
    <property type="match status" value="1"/>
</dbReference>
<feature type="compositionally biased region" description="Low complexity" evidence="1">
    <location>
        <begin position="10"/>
        <end position="21"/>
    </location>
</feature>
<dbReference type="EMBL" id="LBBL01000013">
    <property type="protein sequence ID" value="KKF97200.1"/>
    <property type="molecule type" value="Genomic_DNA"/>
</dbReference>